<organism evidence="2 3">
    <name type="scientific">Colletotrichum higginsianum (strain IMI 349063)</name>
    <name type="common">Crucifer anthracnose fungus</name>
    <dbReference type="NCBI Taxonomy" id="759273"/>
    <lineage>
        <taxon>Eukaryota</taxon>
        <taxon>Fungi</taxon>
        <taxon>Dikarya</taxon>
        <taxon>Ascomycota</taxon>
        <taxon>Pezizomycotina</taxon>
        <taxon>Sordariomycetes</taxon>
        <taxon>Hypocreomycetidae</taxon>
        <taxon>Glomerellales</taxon>
        <taxon>Glomerellaceae</taxon>
        <taxon>Colletotrichum</taxon>
        <taxon>Colletotrichum destructivum species complex</taxon>
    </lineage>
</organism>
<evidence type="ECO:0000313" key="2">
    <source>
        <dbReference type="EMBL" id="CCF42255.1"/>
    </source>
</evidence>
<evidence type="ECO:0000313" key="3">
    <source>
        <dbReference type="Proteomes" id="UP000007174"/>
    </source>
</evidence>
<accession>H1VPU9</accession>
<feature type="chain" id="PRO_5003555254" description="Secreted protein" evidence="1">
    <location>
        <begin position="20"/>
        <end position="86"/>
    </location>
</feature>
<feature type="signal peptide" evidence="1">
    <location>
        <begin position="1"/>
        <end position="19"/>
    </location>
</feature>
<dbReference type="Proteomes" id="UP000007174">
    <property type="component" value="Unassembled WGS sequence"/>
</dbReference>
<proteinExistence type="predicted"/>
<evidence type="ECO:0000256" key="1">
    <source>
        <dbReference type="SAM" id="SignalP"/>
    </source>
</evidence>
<sequence>MSRVSLIVFVLTSPMLNLPATYYPGPRSQPGLGRRRSSNQRTIEEFPLVYWLSDQPALDGGDQTFDLVKGVAGVETDPDPLASHRH</sequence>
<dbReference type="HOGENOM" id="CLU_2503826_0_0_1"/>
<dbReference type="AlphaFoldDB" id="H1VPU9"/>
<feature type="non-terminal residue" evidence="2">
    <location>
        <position position="86"/>
    </location>
</feature>
<evidence type="ECO:0008006" key="4">
    <source>
        <dbReference type="Google" id="ProtNLM"/>
    </source>
</evidence>
<gene>
    <name evidence="2" type="ORF">CH063_12307</name>
</gene>
<name>H1VPU9_COLHI</name>
<dbReference type="EMBL" id="CACQ02005255">
    <property type="protein sequence ID" value="CCF42255.1"/>
    <property type="molecule type" value="Genomic_DNA"/>
</dbReference>
<protein>
    <recommendedName>
        <fullName evidence="4">Secreted protein</fullName>
    </recommendedName>
</protein>
<reference evidence="3" key="1">
    <citation type="journal article" date="2012" name="Nat. Genet.">
        <title>Lifestyle transitions in plant pathogenic Colletotrichum fungi deciphered by genome and transcriptome analyses.</title>
        <authorList>
            <person name="O'Connell R.J."/>
            <person name="Thon M.R."/>
            <person name="Hacquard S."/>
            <person name="Amyotte S.G."/>
            <person name="Kleemann J."/>
            <person name="Torres M.F."/>
            <person name="Damm U."/>
            <person name="Buiate E.A."/>
            <person name="Epstein L."/>
            <person name="Alkan N."/>
            <person name="Altmueller J."/>
            <person name="Alvarado-Balderrama L."/>
            <person name="Bauser C.A."/>
            <person name="Becker C."/>
            <person name="Birren B.W."/>
            <person name="Chen Z."/>
            <person name="Choi J."/>
            <person name="Crouch J.A."/>
            <person name="Duvick J.P."/>
            <person name="Farman M.A."/>
            <person name="Gan P."/>
            <person name="Heiman D."/>
            <person name="Henrissat B."/>
            <person name="Howard R.J."/>
            <person name="Kabbage M."/>
            <person name="Koch C."/>
            <person name="Kracher B."/>
            <person name="Kubo Y."/>
            <person name="Law A.D."/>
            <person name="Lebrun M.-H."/>
            <person name="Lee Y.-H."/>
            <person name="Miyara I."/>
            <person name="Moore N."/>
            <person name="Neumann U."/>
            <person name="Nordstroem K."/>
            <person name="Panaccione D.G."/>
            <person name="Panstruga R."/>
            <person name="Place M."/>
            <person name="Proctor R.H."/>
            <person name="Prusky D."/>
            <person name="Rech G."/>
            <person name="Reinhardt R."/>
            <person name="Rollins J.A."/>
            <person name="Rounsley S."/>
            <person name="Schardl C.L."/>
            <person name="Schwartz D.C."/>
            <person name="Shenoy N."/>
            <person name="Shirasu K."/>
            <person name="Sikhakolli U.R."/>
            <person name="Stueber K."/>
            <person name="Sukno S.A."/>
            <person name="Sweigard J.A."/>
            <person name="Takano Y."/>
            <person name="Takahara H."/>
            <person name="Trail F."/>
            <person name="van der Does H.C."/>
            <person name="Voll L.M."/>
            <person name="Will I."/>
            <person name="Young S."/>
            <person name="Zeng Q."/>
            <person name="Zhang J."/>
            <person name="Zhou S."/>
            <person name="Dickman M.B."/>
            <person name="Schulze-Lefert P."/>
            <person name="Ver Loren van Themaat E."/>
            <person name="Ma L.-J."/>
            <person name="Vaillancourt L.J."/>
        </authorList>
    </citation>
    <scope>NUCLEOTIDE SEQUENCE [LARGE SCALE GENOMIC DNA]</scope>
    <source>
        <strain evidence="3">IMI 349063</strain>
    </source>
</reference>
<keyword evidence="1" id="KW-0732">Signal</keyword>